<proteinExistence type="predicted"/>
<comment type="caution">
    <text evidence="2">The sequence shown here is derived from an EMBL/GenBank/DDBJ whole genome shotgun (WGS) entry which is preliminary data.</text>
</comment>
<evidence type="ECO:0000313" key="2">
    <source>
        <dbReference type="EMBL" id="TNN40804.1"/>
    </source>
</evidence>
<evidence type="ECO:0000256" key="1">
    <source>
        <dbReference type="SAM" id="MobiDB-lite"/>
    </source>
</evidence>
<name>A0A4Z2FJ51_9TELE</name>
<dbReference type="EMBL" id="SRLO01001158">
    <property type="protein sequence ID" value="TNN40804.1"/>
    <property type="molecule type" value="Genomic_DNA"/>
</dbReference>
<dbReference type="Proteomes" id="UP000314294">
    <property type="component" value="Unassembled WGS sequence"/>
</dbReference>
<reference evidence="2 3" key="1">
    <citation type="submission" date="2019-03" db="EMBL/GenBank/DDBJ databases">
        <title>First draft genome of Liparis tanakae, snailfish: a comprehensive survey of snailfish specific genes.</title>
        <authorList>
            <person name="Kim W."/>
            <person name="Song I."/>
            <person name="Jeong J.-H."/>
            <person name="Kim D."/>
            <person name="Kim S."/>
            <person name="Ryu S."/>
            <person name="Song J.Y."/>
            <person name="Lee S.K."/>
        </authorList>
    </citation>
    <scope>NUCLEOTIDE SEQUENCE [LARGE SCALE GENOMIC DNA]</scope>
    <source>
        <tissue evidence="2">Muscle</tissue>
    </source>
</reference>
<organism evidence="2 3">
    <name type="scientific">Liparis tanakae</name>
    <name type="common">Tanaka's snailfish</name>
    <dbReference type="NCBI Taxonomy" id="230148"/>
    <lineage>
        <taxon>Eukaryota</taxon>
        <taxon>Metazoa</taxon>
        <taxon>Chordata</taxon>
        <taxon>Craniata</taxon>
        <taxon>Vertebrata</taxon>
        <taxon>Euteleostomi</taxon>
        <taxon>Actinopterygii</taxon>
        <taxon>Neopterygii</taxon>
        <taxon>Teleostei</taxon>
        <taxon>Neoteleostei</taxon>
        <taxon>Acanthomorphata</taxon>
        <taxon>Eupercaria</taxon>
        <taxon>Perciformes</taxon>
        <taxon>Cottioidei</taxon>
        <taxon>Cottales</taxon>
        <taxon>Liparidae</taxon>
        <taxon>Liparis</taxon>
    </lineage>
</organism>
<protein>
    <submittedName>
        <fullName evidence="2">Uncharacterized protein</fullName>
    </submittedName>
</protein>
<accession>A0A4Z2FJ51</accession>
<evidence type="ECO:0000313" key="3">
    <source>
        <dbReference type="Proteomes" id="UP000314294"/>
    </source>
</evidence>
<keyword evidence="3" id="KW-1185">Reference proteome</keyword>
<sequence length="73" mass="8015">MSPPPTGDIQTASLHSNVEGDSVSGNGAEPIRGSQQIMDTVRVSPRAEGQWTPGSEGIRLWEEFKYRRPLLHV</sequence>
<gene>
    <name evidence="2" type="ORF">EYF80_049017</name>
</gene>
<dbReference type="AlphaFoldDB" id="A0A4Z2FJ51"/>
<feature type="region of interest" description="Disordered" evidence="1">
    <location>
        <begin position="1"/>
        <end position="37"/>
    </location>
</feature>